<organism evidence="1">
    <name type="scientific">marine sediment metagenome</name>
    <dbReference type="NCBI Taxonomy" id="412755"/>
    <lineage>
        <taxon>unclassified sequences</taxon>
        <taxon>metagenomes</taxon>
        <taxon>ecological metagenomes</taxon>
    </lineage>
</organism>
<feature type="non-terminal residue" evidence="1">
    <location>
        <position position="1"/>
    </location>
</feature>
<comment type="caution">
    <text evidence="1">The sequence shown here is derived from an EMBL/GenBank/DDBJ whole genome shotgun (WGS) entry which is preliminary data.</text>
</comment>
<proteinExistence type="predicted"/>
<protein>
    <submittedName>
        <fullName evidence="1">Uncharacterized protein</fullName>
    </submittedName>
</protein>
<reference evidence="1" key="1">
    <citation type="journal article" date="2014" name="Front. Microbiol.">
        <title>High frequency of phylogenetically diverse reductive dehalogenase-homologous genes in deep subseafloor sedimentary metagenomes.</title>
        <authorList>
            <person name="Kawai M."/>
            <person name="Futagami T."/>
            <person name="Toyoda A."/>
            <person name="Takaki Y."/>
            <person name="Nishi S."/>
            <person name="Hori S."/>
            <person name="Arai W."/>
            <person name="Tsubouchi T."/>
            <person name="Morono Y."/>
            <person name="Uchiyama I."/>
            <person name="Ito T."/>
            <person name="Fujiyama A."/>
            <person name="Inagaki F."/>
            <person name="Takami H."/>
        </authorList>
    </citation>
    <scope>NUCLEOTIDE SEQUENCE</scope>
    <source>
        <strain evidence="1">Expedition CK06-06</strain>
    </source>
</reference>
<gene>
    <name evidence="1" type="ORF">S12H4_50299</name>
</gene>
<name>X1VE56_9ZZZZ</name>
<dbReference type="EMBL" id="BARW01031661">
    <property type="protein sequence ID" value="GAJ04850.1"/>
    <property type="molecule type" value="Genomic_DNA"/>
</dbReference>
<dbReference type="AlphaFoldDB" id="X1VE56"/>
<evidence type="ECO:0000313" key="1">
    <source>
        <dbReference type="EMBL" id="GAJ04850.1"/>
    </source>
</evidence>
<sequence>FPDLNALAKVCFQCWGMQPAAVWRELGYSSMLSVSEGPWDCWLKIKAVKTAK</sequence>
<accession>X1VE56</accession>